<dbReference type="KEGG" id="eic:NT01EI_3318"/>
<proteinExistence type="predicted"/>
<dbReference type="HOGENOM" id="CLU_1313786_0_0_6"/>
<sequence length="209" mass="22198">MYEQRREELTSILSTGADFVPVVGDIKSVAEAQSALDYLVAAIGIIPGAGDAAGKAVKAAEEALSKGDISEASKLINKASDEISAYNSATYPKLKDDLLQQNLNNIAKQDPRLEAVVKGDNRKLNYGVGNGTREEADKLGKMWVGDGAKPTSDGTGLMSADGTRVYRFPASKKDSPYATTGTQANFETFKIDPSTGNKVRIGNGHLDIE</sequence>
<gene>
    <name evidence="1" type="ordered locus">NT01EI_3318</name>
</gene>
<dbReference type="RefSeq" id="WP_015872534.1">
    <property type="nucleotide sequence ID" value="NC_012779.2"/>
</dbReference>
<dbReference type="EMBL" id="CP001600">
    <property type="protein sequence ID" value="ACR70457.1"/>
    <property type="molecule type" value="Genomic_DNA"/>
</dbReference>
<reference evidence="2" key="1">
    <citation type="submission" date="2009-03" db="EMBL/GenBank/DDBJ databases">
        <title>Complete genome sequence of Edwardsiella ictaluri 93-146.</title>
        <authorList>
            <person name="Williams M.L."/>
            <person name="Gillaspy A.F."/>
            <person name="Dyer D.W."/>
            <person name="Thune R.L."/>
            <person name="Waldbieser G.C."/>
            <person name="Schuster S.C."/>
            <person name="Gipson J."/>
            <person name="Zaitshik J."/>
            <person name="Landry C."/>
            <person name="Lawrence M.L."/>
        </authorList>
    </citation>
    <scope>NUCLEOTIDE SEQUENCE [LARGE SCALE GENOMIC DNA]</scope>
    <source>
        <strain evidence="2">93-146</strain>
    </source>
</reference>
<accession>C5B929</accession>
<protein>
    <recommendedName>
        <fullName evidence="3">Filamentous hemagglutinin</fullName>
    </recommendedName>
</protein>
<dbReference type="AlphaFoldDB" id="C5B929"/>
<evidence type="ECO:0000313" key="1">
    <source>
        <dbReference type="EMBL" id="ACR70457.1"/>
    </source>
</evidence>
<reference evidence="1 2" key="2">
    <citation type="journal article" date="2012" name="J. Bacteriol.">
        <title>Genome Sequence of Edwardsiella ictaluri 93-146, a Strain Associated with a Natural Channel Catfish Outbreak of Enteric Septicemia of Catfish.</title>
        <authorList>
            <person name="Williams M.L."/>
            <person name="Gillaspy A.F."/>
            <person name="Dyer D.W."/>
            <person name="Thune R.L."/>
            <person name="Waldbieser G.C."/>
            <person name="Schuster S.C."/>
            <person name="Gipson J."/>
            <person name="Zaitshik J."/>
            <person name="Landry C."/>
            <person name="Banes M.M."/>
            <person name="Lawrence M.L."/>
        </authorList>
    </citation>
    <scope>NUCLEOTIDE SEQUENCE [LARGE SCALE GENOMIC DNA]</scope>
    <source>
        <strain evidence="1 2">93-146</strain>
    </source>
</reference>
<evidence type="ECO:0000313" key="2">
    <source>
        <dbReference type="Proteomes" id="UP000001485"/>
    </source>
</evidence>
<organism evidence="1 2">
    <name type="scientific">Edwardsiella ictaluri (strain 93-146)</name>
    <dbReference type="NCBI Taxonomy" id="634503"/>
    <lineage>
        <taxon>Bacteria</taxon>
        <taxon>Pseudomonadati</taxon>
        <taxon>Pseudomonadota</taxon>
        <taxon>Gammaproteobacteria</taxon>
        <taxon>Enterobacterales</taxon>
        <taxon>Hafniaceae</taxon>
        <taxon>Edwardsiella</taxon>
    </lineage>
</organism>
<dbReference type="Proteomes" id="UP000001485">
    <property type="component" value="Chromosome"/>
</dbReference>
<name>C5B929_EDWI9</name>
<evidence type="ECO:0008006" key="3">
    <source>
        <dbReference type="Google" id="ProtNLM"/>
    </source>
</evidence>